<accession>A0ACC0C6Z1</accession>
<dbReference type="Proteomes" id="UP001060085">
    <property type="component" value="Linkage Group LG01"/>
</dbReference>
<evidence type="ECO:0000313" key="2">
    <source>
        <dbReference type="Proteomes" id="UP001060085"/>
    </source>
</evidence>
<evidence type="ECO:0000313" key="1">
    <source>
        <dbReference type="EMBL" id="KAI5680561.1"/>
    </source>
</evidence>
<sequence>MDIKNWRRFGSTKNSHNTIYLGRHFDQLVDHEPSSKNKFQQPSSYANDSNKKMKKLKGIWKKIFLKEKKKDVFWASKSVHVKPFPFYYDSETYNSENFDEEEKALDEPDFLCRSLSTRPSDPSKSKLFVPQHKDHFINLVMLVGHDNDDIS</sequence>
<dbReference type="EMBL" id="CM044701">
    <property type="protein sequence ID" value="KAI5680561.1"/>
    <property type="molecule type" value="Genomic_DNA"/>
</dbReference>
<gene>
    <name evidence="1" type="ORF">M9H77_01788</name>
</gene>
<reference evidence="2" key="1">
    <citation type="journal article" date="2023" name="Nat. Plants">
        <title>Single-cell RNA sequencing provides a high-resolution roadmap for understanding the multicellular compartmentation of specialized metabolism.</title>
        <authorList>
            <person name="Sun S."/>
            <person name="Shen X."/>
            <person name="Li Y."/>
            <person name="Li Y."/>
            <person name="Wang S."/>
            <person name="Li R."/>
            <person name="Zhang H."/>
            <person name="Shen G."/>
            <person name="Guo B."/>
            <person name="Wei J."/>
            <person name="Xu J."/>
            <person name="St-Pierre B."/>
            <person name="Chen S."/>
            <person name="Sun C."/>
        </authorList>
    </citation>
    <scope>NUCLEOTIDE SEQUENCE [LARGE SCALE GENOMIC DNA]</scope>
</reference>
<comment type="caution">
    <text evidence="1">The sequence shown here is derived from an EMBL/GenBank/DDBJ whole genome shotgun (WGS) entry which is preliminary data.</text>
</comment>
<keyword evidence="2" id="KW-1185">Reference proteome</keyword>
<protein>
    <submittedName>
        <fullName evidence="1">Uncharacterized protein</fullName>
    </submittedName>
</protein>
<organism evidence="1 2">
    <name type="scientific">Catharanthus roseus</name>
    <name type="common">Madagascar periwinkle</name>
    <name type="synonym">Vinca rosea</name>
    <dbReference type="NCBI Taxonomy" id="4058"/>
    <lineage>
        <taxon>Eukaryota</taxon>
        <taxon>Viridiplantae</taxon>
        <taxon>Streptophyta</taxon>
        <taxon>Embryophyta</taxon>
        <taxon>Tracheophyta</taxon>
        <taxon>Spermatophyta</taxon>
        <taxon>Magnoliopsida</taxon>
        <taxon>eudicotyledons</taxon>
        <taxon>Gunneridae</taxon>
        <taxon>Pentapetalae</taxon>
        <taxon>asterids</taxon>
        <taxon>lamiids</taxon>
        <taxon>Gentianales</taxon>
        <taxon>Apocynaceae</taxon>
        <taxon>Rauvolfioideae</taxon>
        <taxon>Vinceae</taxon>
        <taxon>Catharanthinae</taxon>
        <taxon>Catharanthus</taxon>
    </lineage>
</organism>
<proteinExistence type="predicted"/>
<name>A0ACC0C6Z1_CATRO</name>